<dbReference type="InterPro" id="IPR041490">
    <property type="entry name" value="KstR2_TetR_C"/>
</dbReference>
<dbReference type="RefSeq" id="WP_292908800.1">
    <property type="nucleotide sequence ID" value="NZ_JAUSXV010000001.1"/>
</dbReference>
<evidence type="ECO:0000313" key="4">
    <source>
        <dbReference type="EMBL" id="MDQ0648244.1"/>
    </source>
</evidence>
<dbReference type="EMBL" id="JAUSXV010000001">
    <property type="protein sequence ID" value="MDQ0648244.1"/>
    <property type="molecule type" value="Genomic_DNA"/>
</dbReference>
<comment type="caution">
    <text evidence="4">The sequence shown here is derived from an EMBL/GenBank/DDBJ whole genome shotgun (WGS) entry which is preliminary data.</text>
</comment>
<dbReference type="Gene3D" id="1.10.357.10">
    <property type="entry name" value="Tetracycline Repressor, domain 2"/>
    <property type="match status" value="1"/>
</dbReference>
<gene>
    <name evidence="4" type="ORF">QFZ53_002440</name>
</gene>
<dbReference type="PANTHER" id="PTHR30055">
    <property type="entry name" value="HTH-TYPE TRANSCRIPTIONAL REGULATOR RUTR"/>
    <property type="match status" value="1"/>
</dbReference>
<dbReference type="Pfam" id="PF17932">
    <property type="entry name" value="TetR_C_24"/>
    <property type="match status" value="1"/>
</dbReference>
<dbReference type="PRINTS" id="PR00455">
    <property type="entry name" value="HTHTETR"/>
</dbReference>
<dbReference type="InterPro" id="IPR036271">
    <property type="entry name" value="Tet_transcr_reg_TetR-rel_C_sf"/>
</dbReference>
<dbReference type="PANTHER" id="PTHR30055:SF237">
    <property type="entry name" value="TRANSCRIPTIONAL REPRESSOR MCE3R"/>
    <property type="match status" value="1"/>
</dbReference>
<name>A0AAW8EZM1_9MICO</name>
<organism evidence="4 5">
    <name type="scientific">Microbacterium natoriense</name>
    <dbReference type="NCBI Taxonomy" id="284570"/>
    <lineage>
        <taxon>Bacteria</taxon>
        <taxon>Bacillati</taxon>
        <taxon>Actinomycetota</taxon>
        <taxon>Actinomycetes</taxon>
        <taxon>Micrococcales</taxon>
        <taxon>Microbacteriaceae</taxon>
        <taxon>Microbacterium</taxon>
    </lineage>
</organism>
<dbReference type="SUPFAM" id="SSF48498">
    <property type="entry name" value="Tetracyclin repressor-like, C-terminal domain"/>
    <property type="match status" value="1"/>
</dbReference>
<dbReference type="InterPro" id="IPR001647">
    <property type="entry name" value="HTH_TetR"/>
</dbReference>
<protein>
    <submittedName>
        <fullName evidence="4">AcrR family transcriptional regulator</fullName>
    </submittedName>
</protein>
<feature type="domain" description="HTH tetR-type" evidence="3">
    <location>
        <begin position="13"/>
        <end position="73"/>
    </location>
</feature>
<keyword evidence="1 2" id="KW-0238">DNA-binding</keyword>
<dbReference type="SUPFAM" id="SSF46689">
    <property type="entry name" value="Homeodomain-like"/>
    <property type="match status" value="1"/>
</dbReference>
<evidence type="ECO:0000259" key="3">
    <source>
        <dbReference type="PROSITE" id="PS50977"/>
    </source>
</evidence>
<accession>A0AAW8EZM1</accession>
<dbReference type="InterPro" id="IPR009057">
    <property type="entry name" value="Homeodomain-like_sf"/>
</dbReference>
<dbReference type="Pfam" id="PF00440">
    <property type="entry name" value="TetR_N"/>
    <property type="match status" value="1"/>
</dbReference>
<feature type="DNA-binding region" description="H-T-H motif" evidence="2">
    <location>
        <begin position="36"/>
        <end position="55"/>
    </location>
</feature>
<evidence type="ECO:0000313" key="5">
    <source>
        <dbReference type="Proteomes" id="UP001244427"/>
    </source>
</evidence>
<dbReference type="Gene3D" id="1.10.10.60">
    <property type="entry name" value="Homeodomain-like"/>
    <property type="match status" value="1"/>
</dbReference>
<keyword evidence="5" id="KW-1185">Reference proteome</keyword>
<evidence type="ECO:0000256" key="1">
    <source>
        <dbReference type="ARBA" id="ARBA00023125"/>
    </source>
</evidence>
<dbReference type="PROSITE" id="PS50977">
    <property type="entry name" value="HTH_TETR_2"/>
    <property type="match status" value="1"/>
</dbReference>
<sequence>MTSPLTARDRAKAERSDAILREAAQLFAARGYSGVSLEDIGTAVGVSGPAVYRHFAGKQALLGAVLVKVSQDLVSGGTRVSAYADSDQERMRSLIRFHVDFALGNADVIRVQDRDVAHLAETDRAEVRRLQRAYIDLWIAALAPLVDAHEDELRLRVQACFGLINSTPHSTRAAARRHSATATVLAAMADAALRATT</sequence>
<dbReference type="PROSITE" id="PS01081">
    <property type="entry name" value="HTH_TETR_1"/>
    <property type="match status" value="1"/>
</dbReference>
<dbReference type="AlphaFoldDB" id="A0AAW8EZM1"/>
<dbReference type="GO" id="GO:0000976">
    <property type="term" value="F:transcription cis-regulatory region binding"/>
    <property type="evidence" value="ECO:0007669"/>
    <property type="project" value="TreeGrafter"/>
</dbReference>
<reference evidence="4 5" key="1">
    <citation type="submission" date="2023-07" db="EMBL/GenBank/DDBJ databases">
        <title>Comparative genomics of wheat-associated soil bacteria to identify genetic determinants of phenazine resistance.</title>
        <authorList>
            <person name="Mouncey N."/>
        </authorList>
    </citation>
    <scope>NUCLEOTIDE SEQUENCE [LARGE SCALE GENOMIC DNA]</scope>
    <source>
        <strain evidence="4 5">W4I9-1</strain>
    </source>
</reference>
<dbReference type="InterPro" id="IPR050109">
    <property type="entry name" value="HTH-type_TetR-like_transc_reg"/>
</dbReference>
<dbReference type="Proteomes" id="UP001244427">
    <property type="component" value="Unassembled WGS sequence"/>
</dbReference>
<proteinExistence type="predicted"/>
<dbReference type="GO" id="GO:0003700">
    <property type="term" value="F:DNA-binding transcription factor activity"/>
    <property type="evidence" value="ECO:0007669"/>
    <property type="project" value="TreeGrafter"/>
</dbReference>
<dbReference type="InterPro" id="IPR023772">
    <property type="entry name" value="DNA-bd_HTH_TetR-type_CS"/>
</dbReference>
<evidence type="ECO:0000256" key="2">
    <source>
        <dbReference type="PROSITE-ProRule" id="PRU00335"/>
    </source>
</evidence>